<protein>
    <recommendedName>
        <fullName evidence="3">PH domain-containing protein</fullName>
    </recommendedName>
</protein>
<organism evidence="2">
    <name type="scientific">Lotharella globosa</name>
    <dbReference type="NCBI Taxonomy" id="91324"/>
    <lineage>
        <taxon>Eukaryota</taxon>
        <taxon>Sar</taxon>
        <taxon>Rhizaria</taxon>
        <taxon>Cercozoa</taxon>
        <taxon>Chlorarachniophyceae</taxon>
        <taxon>Lotharella</taxon>
    </lineage>
</organism>
<accession>A0A7S3ZAF3</accession>
<evidence type="ECO:0000313" key="2">
    <source>
        <dbReference type="EMBL" id="CAE0677126.1"/>
    </source>
</evidence>
<dbReference type="EMBL" id="HBIV01040921">
    <property type="protein sequence ID" value="CAE0677126.1"/>
    <property type="molecule type" value="Transcribed_RNA"/>
</dbReference>
<sequence length="228" mass="25850">MGHQQPRCCYGRAVKEELKTGKNSSGRRPSKPEKSTRADPIAPSTTREIMPVPVEKCSVYAVYPQARDEQDEENQDVGLHDVDEPEVIAEDPDESQSVVESVNINEEDSPIGQETPVTETVVKQGDLYVRLEGKHWWKKRNCRVTLSEYEHYTSCWIHCSINNRARRFDASKMSDTTRIICGKTVMVLNSRGLGIIHLRGLRAPETEEWHRSIVESRAAVGREFISGN</sequence>
<evidence type="ECO:0000256" key="1">
    <source>
        <dbReference type="SAM" id="MobiDB-lite"/>
    </source>
</evidence>
<reference evidence="2" key="1">
    <citation type="submission" date="2021-01" db="EMBL/GenBank/DDBJ databases">
        <authorList>
            <person name="Corre E."/>
            <person name="Pelletier E."/>
            <person name="Niang G."/>
            <person name="Scheremetjew M."/>
            <person name="Finn R."/>
            <person name="Kale V."/>
            <person name="Holt S."/>
            <person name="Cochrane G."/>
            <person name="Meng A."/>
            <person name="Brown T."/>
            <person name="Cohen L."/>
        </authorList>
    </citation>
    <scope>NUCLEOTIDE SEQUENCE</scope>
    <source>
        <strain evidence="2">CCCM811</strain>
    </source>
</reference>
<proteinExistence type="predicted"/>
<gene>
    <name evidence="2" type="ORF">LGLO00237_LOCUS28906</name>
</gene>
<name>A0A7S3ZAF3_9EUKA</name>
<dbReference type="AlphaFoldDB" id="A0A7S3ZAF3"/>
<feature type="region of interest" description="Disordered" evidence="1">
    <location>
        <begin position="1"/>
        <end position="50"/>
    </location>
</feature>
<evidence type="ECO:0008006" key="3">
    <source>
        <dbReference type="Google" id="ProtNLM"/>
    </source>
</evidence>